<keyword evidence="1" id="KW-0812">Transmembrane</keyword>
<keyword evidence="1" id="KW-1133">Transmembrane helix</keyword>
<sequence>MDDDLLSDPSEYKIMVGALKYLTMKRPYIAYVVNVVCHYMHAPRTTHLHCVKCIFRYLQGTLTYSLSLCACSTTSMVMSYSDADWGGCLDSRRLTTTFAIFLGPNIISWCAKKQPTMSNLLQRLSKGLLHTPFQRLVGFITFFKSFVPLFVALFVSCVTMSVLHDRSKHIDVDFHFVCDKVAQGDIVVQYIPTLLQFVDIFTKGLSSSRFCFLRDNLSFTIACPD</sequence>
<accession>A0A3Q7FKR5</accession>
<reference evidence="2" key="2">
    <citation type="submission" date="2019-01" db="UniProtKB">
        <authorList>
            <consortium name="EnsemblPlants"/>
        </authorList>
    </citation>
    <scope>IDENTIFICATION</scope>
    <source>
        <strain evidence="2">cv. Heinz 1706</strain>
    </source>
</reference>
<evidence type="ECO:0000256" key="1">
    <source>
        <dbReference type="SAM" id="Phobius"/>
    </source>
</evidence>
<reference evidence="2" key="1">
    <citation type="journal article" date="2012" name="Nature">
        <title>The tomato genome sequence provides insights into fleshy fruit evolution.</title>
        <authorList>
            <consortium name="Tomato Genome Consortium"/>
        </authorList>
    </citation>
    <scope>NUCLEOTIDE SEQUENCE [LARGE SCALE GENOMIC DNA]</scope>
    <source>
        <strain evidence="2">cv. Heinz 1706</strain>
    </source>
</reference>
<organism evidence="2">
    <name type="scientific">Solanum lycopersicum</name>
    <name type="common">Tomato</name>
    <name type="synonym">Lycopersicon esculentum</name>
    <dbReference type="NCBI Taxonomy" id="4081"/>
    <lineage>
        <taxon>Eukaryota</taxon>
        <taxon>Viridiplantae</taxon>
        <taxon>Streptophyta</taxon>
        <taxon>Embryophyta</taxon>
        <taxon>Tracheophyta</taxon>
        <taxon>Spermatophyta</taxon>
        <taxon>Magnoliopsida</taxon>
        <taxon>eudicotyledons</taxon>
        <taxon>Gunneridae</taxon>
        <taxon>Pentapetalae</taxon>
        <taxon>asterids</taxon>
        <taxon>lamiids</taxon>
        <taxon>Solanales</taxon>
        <taxon>Solanaceae</taxon>
        <taxon>Solanoideae</taxon>
        <taxon>Solaneae</taxon>
        <taxon>Solanum</taxon>
        <taxon>Solanum subgen. Lycopersicon</taxon>
    </lineage>
</organism>
<dbReference type="EnsemblPlants" id="Solyc03g059393.1.1">
    <property type="protein sequence ID" value="Solyc03g059393.1.1.1"/>
    <property type="gene ID" value="Solyc03g059393.1"/>
</dbReference>
<dbReference type="PANTHER" id="PTHR11439">
    <property type="entry name" value="GAG-POL-RELATED RETROTRANSPOSON"/>
    <property type="match status" value="1"/>
</dbReference>
<dbReference type="PANTHER" id="PTHR11439:SF522">
    <property type="entry name" value="REVERSE TRANSCRIPTASE TY1_COPIA-TYPE DOMAIN-CONTAINING PROTEIN"/>
    <property type="match status" value="1"/>
</dbReference>
<keyword evidence="3" id="KW-1185">Reference proteome</keyword>
<dbReference type="Gramene" id="Solyc03g059393.1.1">
    <property type="protein sequence ID" value="Solyc03g059393.1.1.1"/>
    <property type="gene ID" value="Solyc03g059393.1"/>
</dbReference>
<dbReference type="InParanoid" id="A0A3Q7FKR5"/>
<dbReference type="CDD" id="cd09272">
    <property type="entry name" value="RNase_HI_RT_Ty1"/>
    <property type="match status" value="1"/>
</dbReference>
<keyword evidence="1" id="KW-0472">Membrane</keyword>
<evidence type="ECO:0000313" key="2">
    <source>
        <dbReference type="EnsemblPlants" id="Solyc03g059393.1.1.1"/>
    </source>
</evidence>
<evidence type="ECO:0008006" key="4">
    <source>
        <dbReference type="Google" id="ProtNLM"/>
    </source>
</evidence>
<feature type="transmembrane region" description="Helical" evidence="1">
    <location>
        <begin position="136"/>
        <end position="158"/>
    </location>
</feature>
<dbReference type="OMA" id="HICKNPI"/>
<dbReference type="Proteomes" id="UP000004994">
    <property type="component" value="Chromosome 3"/>
</dbReference>
<name>A0A3Q7FKR5_SOLLC</name>
<protein>
    <recommendedName>
        <fullName evidence="4">Reverse transcriptase Ty1/copia-type domain-containing protein</fullName>
    </recommendedName>
</protein>
<dbReference type="STRING" id="4081.A0A3Q7FKR5"/>
<proteinExistence type="predicted"/>
<dbReference type="AlphaFoldDB" id="A0A3Q7FKR5"/>
<evidence type="ECO:0000313" key="3">
    <source>
        <dbReference type="Proteomes" id="UP000004994"/>
    </source>
</evidence>